<dbReference type="Gene3D" id="3.30.420.10">
    <property type="entry name" value="Ribonuclease H-like superfamily/Ribonuclease H"/>
    <property type="match status" value="1"/>
</dbReference>
<sequence>MKAVVGKERVSPYIHYDNASVFRALHIQDYLHFCIFTRLFYPPYSPDIASSDYYLFNRLKGLLKGVNSQTEKEEKVAVSRNLGGIPIVELFRVIDSWIDSLEVLIRTGGEYIF</sequence>
<protein>
    <recommendedName>
        <fullName evidence="3">Tc1-like transposase DDE domain-containing protein</fullName>
    </recommendedName>
</protein>
<gene>
    <name evidence="1" type="ORF">EZS28_044730</name>
</gene>
<name>A0A5J4TPG0_9EUKA</name>
<dbReference type="AlphaFoldDB" id="A0A5J4TPG0"/>
<accession>A0A5J4TPG0</accession>
<dbReference type="OrthoDB" id="10065579at2759"/>
<proteinExistence type="predicted"/>
<reference evidence="1 2" key="1">
    <citation type="submission" date="2019-03" db="EMBL/GenBank/DDBJ databases">
        <title>Single cell metagenomics reveals metabolic interactions within the superorganism composed of flagellate Streblomastix strix and complex community of Bacteroidetes bacteria on its surface.</title>
        <authorList>
            <person name="Treitli S.C."/>
            <person name="Kolisko M."/>
            <person name="Husnik F."/>
            <person name="Keeling P."/>
            <person name="Hampl V."/>
        </authorList>
    </citation>
    <scope>NUCLEOTIDE SEQUENCE [LARGE SCALE GENOMIC DNA]</scope>
    <source>
        <strain evidence="1">ST1C</strain>
    </source>
</reference>
<evidence type="ECO:0000313" key="2">
    <source>
        <dbReference type="Proteomes" id="UP000324800"/>
    </source>
</evidence>
<organism evidence="1 2">
    <name type="scientific">Streblomastix strix</name>
    <dbReference type="NCBI Taxonomy" id="222440"/>
    <lineage>
        <taxon>Eukaryota</taxon>
        <taxon>Metamonada</taxon>
        <taxon>Preaxostyla</taxon>
        <taxon>Oxymonadida</taxon>
        <taxon>Streblomastigidae</taxon>
        <taxon>Streblomastix</taxon>
    </lineage>
</organism>
<dbReference type="InterPro" id="IPR036397">
    <property type="entry name" value="RNaseH_sf"/>
</dbReference>
<dbReference type="EMBL" id="SNRW01027931">
    <property type="protein sequence ID" value="KAA6359743.1"/>
    <property type="molecule type" value="Genomic_DNA"/>
</dbReference>
<dbReference type="GO" id="GO:0003676">
    <property type="term" value="F:nucleic acid binding"/>
    <property type="evidence" value="ECO:0007669"/>
    <property type="project" value="InterPro"/>
</dbReference>
<dbReference type="Proteomes" id="UP000324800">
    <property type="component" value="Unassembled WGS sequence"/>
</dbReference>
<evidence type="ECO:0008006" key="3">
    <source>
        <dbReference type="Google" id="ProtNLM"/>
    </source>
</evidence>
<evidence type="ECO:0000313" key="1">
    <source>
        <dbReference type="EMBL" id="KAA6359743.1"/>
    </source>
</evidence>
<comment type="caution">
    <text evidence="1">The sequence shown here is derived from an EMBL/GenBank/DDBJ whole genome shotgun (WGS) entry which is preliminary data.</text>
</comment>